<evidence type="ECO:0000313" key="1">
    <source>
        <dbReference type="EMBL" id="CAI9087691.1"/>
    </source>
</evidence>
<sequence length="108" mass="11566">MVNSLKSKCTSAMNSIEELLKQKPELKQPLTECWAKYDASIMSVAILDAIEAATNGDAGLGEESMDVVTTSAHQCDDGFKPSPSPLVDANRIVCDVAAVVEGMFTVMR</sequence>
<evidence type="ECO:0000313" key="2">
    <source>
        <dbReference type="Proteomes" id="UP001161247"/>
    </source>
</evidence>
<dbReference type="Gene3D" id="1.20.140.40">
    <property type="entry name" value="Invertase/pectin methylesterase inhibitor family protein"/>
    <property type="match status" value="1"/>
</dbReference>
<dbReference type="Proteomes" id="UP001161247">
    <property type="component" value="Chromosome 1"/>
</dbReference>
<reference evidence="1" key="1">
    <citation type="submission" date="2023-03" db="EMBL/GenBank/DDBJ databases">
        <authorList>
            <person name="Julca I."/>
        </authorList>
    </citation>
    <scope>NUCLEOTIDE SEQUENCE</scope>
</reference>
<dbReference type="EMBL" id="OX459118">
    <property type="protein sequence ID" value="CAI9087691.1"/>
    <property type="molecule type" value="Genomic_DNA"/>
</dbReference>
<dbReference type="SUPFAM" id="SSF101148">
    <property type="entry name" value="Plant invertase/pectin methylesterase inhibitor"/>
    <property type="match status" value="1"/>
</dbReference>
<name>A0AAV1BWJ2_OLDCO</name>
<protein>
    <submittedName>
        <fullName evidence="1">OLC1v1021833C1</fullName>
    </submittedName>
</protein>
<keyword evidence="2" id="KW-1185">Reference proteome</keyword>
<dbReference type="InterPro" id="IPR035513">
    <property type="entry name" value="Invertase/methylesterase_inhib"/>
</dbReference>
<proteinExistence type="predicted"/>
<dbReference type="AlphaFoldDB" id="A0AAV1BWJ2"/>
<organism evidence="1 2">
    <name type="scientific">Oldenlandia corymbosa var. corymbosa</name>
    <dbReference type="NCBI Taxonomy" id="529605"/>
    <lineage>
        <taxon>Eukaryota</taxon>
        <taxon>Viridiplantae</taxon>
        <taxon>Streptophyta</taxon>
        <taxon>Embryophyta</taxon>
        <taxon>Tracheophyta</taxon>
        <taxon>Spermatophyta</taxon>
        <taxon>Magnoliopsida</taxon>
        <taxon>eudicotyledons</taxon>
        <taxon>Gunneridae</taxon>
        <taxon>Pentapetalae</taxon>
        <taxon>asterids</taxon>
        <taxon>lamiids</taxon>
        <taxon>Gentianales</taxon>
        <taxon>Rubiaceae</taxon>
        <taxon>Rubioideae</taxon>
        <taxon>Spermacoceae</taxon>
        <taxon>Hedyotis-Oldenlandia complex</taxon>
        <taxon>Oldenlandia</taxon>
    </lineage>
</organism>
<gene>
    <name evidence="1" type="ORF">OLC1_LOCUS450</name>
</gene>
<accession>A0AAV1BWJ2</accession>